<protein>
    <recommendedName>
        <fullName evidence="3">Thylakoid lumen protein</fullName>
    </recommendedName>
</protein>
<sequence length="111" mass="12349">MSNPVTDAFFFGRALAEVFSEKLEESFTNAMSDLGKFDAEQRENLRQFVEEVQLRAEKAAGGTSTPQTSSNSASDSVNINIDIHSDDLQAMLDQLRAEIATLRAELKKYQD</sequence>
<dbReference type="GO" id="GO:0010027">
    <property type="term" value="P:thylakoid membrane organization"/>
    <property type="evidence" value="ECO:0007669"/>
    <property type="project" value="InterPro"/>
</dbReference>
<evidence type="ECO:0000313" key="1">
    <source>
        <dbReference type="EMBL" id="MCC0176981.1"/>
    </source>
</evidence>
<accession>A0A964FFJ2</accession>
<dbReference type="PANTHER" id="PTHR35745">
    <property type="entry name" value="BNACNNG14650D PROTEIN"/>
    <property type="match status" value="1"/>
</dbReference>
<evidence type="ECO:0008006" key="3">
    <source>
        <dbReference type="Google" id="ProtNLM"/>
    </source>
</evidence>
<reference evidence="1" key="1">
    <citation type="journal article" date="2021" name="Antonie Van Leeuwenhoek">
        <title>Draft genome and description of Waterburya agarophytonicola gen. nov. sp. nov. (Pleurocapsales, Cyanobacteria): a seaweed symbiont.</title>
        <authorList>
            <person name="Bonthond G."/>
            <person name="Shalygin S."/>
            <person name="Bayer T."/>
            <person name="Weinberger F."/>
        </authorList>
    </citation>
    <scope>NUCLEOTIDE SEQUENCE</scope>
    <source>
        <strain evidence="1">KI4</strain>
    </source>
</reference>
<comment type="caution">
    <text evidence="1">The sequence shown here is derived from an EMBL/GenBank/DDBJ whole genome shotgun (WGS) entry which is preliminary data.</text>
</comment>
<dbReference type="AlphaFoldDB" id="A0A964FFJ2"/>
<dbReference type="Proteomes" id="UP000729733">
    <property type="component" value="Unassembled WGS sequence"/>
</dbReference>
<evidence type="ECO:0000313" key="2">
    <source>
        <dbReference type="Proteomes" id="UP000729733"/>
    </source>
</evidence>
<proteinExistence type="predicted"/>
<keyword evidence="2" id="KW-1185">Reference proteome</keyword>
<dbReference type="RefSeq" id="WP_229640018.1">
    <property type="nucleotide sequence ID" value="NZ_JADWDC010000015.1"/>
</dbReference>
<name>A0A964FFJ2_9CYAN</name>
<dbReference type="Pfam" id="PF20711">
    <property type="entry name" value="DUF6825"/>
    <property type="match status" value="1"/>
</dbReference>
<dbReference type="EMBL" id="JADWDC010000015">
    <property type="protein sequence ID" value="MCC0176981.1"/>
    <property type="molecule type" value="Genomic_DNA"/>
</dbReference>
<organism evidence="1 2">
    <name type="scientific">Waterburya agarophytonicola KI4</name>
    <dbReference type="NCBI Taxonomy" id="2874699"/>
    <lineage>
        <taxon>Bacteria</taxon>
        <taxon>Bacillati</taxon>
        <taxon>Cyanobacteriota</taxon>
        <taxon>Cyanophyceae</taxon>
        <taxon>Pleurocapsales</taxon>
        <taxon>Hyellaceae</taxon>
        <taxon>Waterburya</taxon>
        <taxon>Waterburya agarophytonicola</taxon>
    </lineage>
</organism>
<gene>
    <name evidence="1" type="ORF">I4641_08325</name>
</gene>
<dbReference type="InterPro" id="IPR040003">
    <property type="entry name" value="PG18-like"/>
</dbReference>
<dbReference type="PANTHER" id="PTHR35745:SF1">
    <property type="entry name" value="OS04G0513000 PROTEIN"/>
    <property type="match status" value="1"/>
</dbReference>